<feature type="compositionally biased region" description="Low complexity" evidence="5">
    <location>
        <begin position="324"/>
        <end position="335"/>
    </location>
</feature>
<keyword evidence="2 4" id="KW-0863">Zinc-finger</keyword>
<organism evidence="7 8">
    <name type="scientific">Klebsormidium nitens</name>
    <name type="common">Green alga</name>
    <name type="synonym">Ulothrix nitens</name>
    <dbReference type="NCBI Taxonomy" id="105231"/>
    <lineage>
        <taxon>Eukaryota</taxon>
        <taxon>Viridiplantae</taxon>
        <taxon>Streptophyta</taxon>
        <taxon>Klebsormidiophyceae</taxon>
        <taxon>Klebsormidiales</taxon>
        <taxon>Klebsormidiaceae</taxon>
        <taxon>Klebsormidium</taxon>
    </lineage>
</organism>
<evidence type="ECO:0000313" key="7">
    <source>
        <dbReference type="EMBL" id="GAQ83033.1"/>
    </source>
</evidence>
<evidence type="ECO:0000256" key="3">
    <source>
        <dbReference type="ARBA" id="ARBA00022833"/>
    </source>
</evidence>
<keyword evidence="3" id="KW-0862">Zinc</keyword>
<evidence type="ECO:0000313" key="8">
    <source>
        <dbReference type="Proteomes" id="UP000054558"/>
    </source>
</evidence>
<dbReference type="AlphaFoldDB" id="A0A0U9HJM1"/>
<evidence type="ECO:0000256" key="5">
    <source>
        <dbReference type="SAM" id="MobiDB-lite"/>
    </source>
</evidence>
<dbReference type="PROSITE" id="PS50865">
    <property type="entry name" value="ZF_MYND_2"/>
    <property type="match status" value="1"/>
</dbReference>
<sequence>MEVSVSKLNRCMVCFQALGTLGASKVVVDRYFDGKWEPAKGQSASEVYLSLSGASTDARHLERGQVNLNPFAKAMVVLPFECLANFVRHSKAFRQAMKEASAERTLFDQLGFLVSAGVHRKLSPENSQRIRVAMADVATSLALSADSQLWALDKGVLKLVEAVYAVSPADYRQDSFRRDRAPTFLCNAILLHMLHTETAAEMLRAHNALVDGFRPHRRKINDAAGPKVDLWIYLKGKLQGRRVRIIDPRNGQTCRLDVKATGTGTPVVCSWKGCTAEPEPVGASFKRCAGCHVARYCCKEHQKLHWPTHKIHCRAHRAKQGRHASSPAGGEASSS</sequence>
<dbReference type="PROSITE" id="PS01360">
    <property type="entry name" value="ZF_MYND_1"/>
    <property type="match status" value="1"/>
</dbReference>
<evidence type="ECO:0000256" key="2">
    <source>
        <dbReference type="ARBA" id="ARBA00022771"/>
    </source>
</evidence>
<dbReference type="Pfam" id="PF01753">
    <property type="entry name" value="zf-MYND"/>
    <property type="match status" value="1"/>
</dbReference>
<dbReference type="EMBL" id="DF237082">
    <property type="protein sequence ID" value="GAQ83033.1"/>
    <property type="molecule type" value="Genomic_DNA"/>
</dbReference>
<evidence type="ECO:0000256" key="1">
    <source>
        <dbReference type="ARBA" id="ARBA00022723"/>
    </source>
</evidence>
<gene>
    <name evidence="7" type="ORF">KFL_001330160</name>
</gene>
<reference evidence="7 8" key="1">
    <citation type="journal article" date="2014" name="Nat. Commun.">
        <title>Klebsormidium flaccidum genome reveals primary factors for plant terrestrial adaptation.</title>
        <authorList>
            <person name="Hori K."/>
            <person name="Maruyama F."/>
            <person name="Fujisawa T."/>
            <person name="Togashi T."/>
            <person name="Yamamoto N."/>
            <person name="Seo M."/>
            <person name="Sato S."/>
            <person name="Yamada T."/>
            <person name="Mori H."/>
            <person name="Tajima N."/>
            <person name="Moriyama T."/>
            <person name="Ikeuchi M."/>
            <person name="Watanabe M."/>
            <person name="Wada H."/>
            <person name="Kobayashi K."/>
            <person name="Saito M."/>
            <person name="Masuda T."/>
            <person name="Sasaki-Sekimoto Y."/>
            <person name="Mashiguchi K."/>
            <person name="Awai K."/>
            <person name="Shimojima M."/>
            <person name="Masuda S."/>
            <person name="Iwai M."/>
            <person name="Nobusawa T."/>
            <person name="Narise T."/>
            <person name="Kondo S."/>
            <person name="Saito H."/>
            <person name="Sato R."/>
            <person name="Murakawa M."/>
            <person name="Ihara Y."/>
            <person name="Oshima-Yamada Y."/>
            <person name="Ohtaka K."/>
            <person name="Satoh M."/>
            <person name="Sonobe K."/>
            <person name="Ishii M."/>
            <person name="Ohtani R."/>
            <person name="Kanamori-Sato M."/>
            <person name="Honoki R."/>
            <person name="Miyazaki D."/>
            <person name="Mochizuki H."/>
            <person name="Umetsu J."/>
            <person name="Higashi K."/>
            <person name="Shibata D."/>
            <person name="Kamiya Y."/>
            <person name="Sato N."/>
            <person name="Nakamura Y."/>
            <person name="Tabata S."/>
            <person name="Ida S."/>
            <person name="Kurokawa K."/>
            <person name="Ohta H."/>
        </authorList>
    </citation>
    <scope>NUCLEOTIDE SEQUENCE [LARGE SCALE GENOMIC DNA]</scope>
    <source>
        <strain evidence="7 8">NIES-2285</strain>
    </source>
</reference>
<accession>A0A0U9HJM1</accession>
<dbReference type="STRING" id="105231.A0A0U9HJM1"/>
<name>A0A0U9HJM1_KLENI</name>
<dbReference type="Proteomes" id="UP000054558">
    <property type="component" value="Unassembled WGS sequence"/>
</dbReference>
<dbReference type="Gene3D" id="6.10.140.2220">
    <property type="match status" value="1"/>
</dbReference>
<evidence type="ECO:0000259" key="6">
    <source>
        <dbReference type="PROSITE" id="PS50865"/>
    </source>
</evidence>
<keyword evidence="8" id="KW-1185">Reference proteome</keyword>
<proteinExistence type="predicted"/>
<evidence type="ECO:0000256" key="4">
    <source>
        <dbReference type="PROSITE-ProRule" id="PRU00134"/>
    </source>
</evidence>
<dbReference type="InterPro" id="IPR002893">
    <property type="entry name" value="Znf_MYND"/>
</dbReference>
<protein>
    <recommendedName>
        <fullName evidence="6">MYND-type domain-containing protein</fullName>
    </recommendedName>
</protein>
<feature type="region of interest" description="Disordered" evidence="5">
    <location>
        <begin position="316"/>
        <end position="335"/>
    </location>
</feature>
<dbReference type="GO" id="GO:0008270">
    <property type="term" value="F:zinc ion binding"/>
    <property type="evidence" value="ECO:0007669"/>
    <property type="project" value="UniProtKB-KW"/>
</dbReference>
<keyword evidence="1" id="KW-0479">Metal-binding</keyword>
<dbReference type="SUPFAM" id="SSF144232">
    <property type="entry name" value="HIT/MYND zinc finger-like"/>
    <property type="match status" value="1"/>
</dbReference>
<feature type="domain" description="MYND-type" evidence="6">
    <location>
        <begin position="269"/>
        <end position="313"/>
    </location>
</feature>